<evidence type="ECO:0000256" key="2">
    <source>
        <dbReference type="ARBA" id="ARBA00022670"/>
    </source>
</evidence>
<dbReference type="InterPro" id="IPR007863">
    <property type="entry name" value="Peptidase_M16_C"/>
</dbReference>
<dbReference type="PANTHER" id="PTHR43690:SF17">
    <property type="entry name" value="PROTEIN YHJJ"/>
    <property type="match status" value="1"/>
</dbReference>
<comment type="caution">
    <text evidence="10">The sequence shown here is derived from an EMBL/GenBank/DDBJ whole genome shotgun (WGS) entry which is preliminary data.</text>
</comment>
<comment type="similarity">
    <text evidence="1">Belongs to the peptidase M16 family.</text>
</comment>
<evidence type="ECO:0000256" key="4">
    <source>
        <dbReference type="ARBA" id="ARBA00022833"/>
    </source>
</evidence>
<evidence type="ECO:0000256" key="6">
    <source>
        <dbReference type="SAM" id="MobiDB-lite"/>
    </source>
</evidence>
<dbReference type="Gene3D" id="3.30.830.10">
    <property type="entry name" value="Metalloenzyme, LuxS/M16 peptidase-like"/>
    <property type="match status" value="2"/>
</dbReference>
<sequence>MKHAVLSFNNSWWPVVSAALLLGACSPKAGSVVTAPPASAAPVATAPAPPAAPAFQIPVEYYTLPNGLRVVLSPDHTAPTATVAAYYNVGFRNEPRNRTGYAHLFEHLMFQGSQNLGKMEFISLVQKNGGIMNGSTRFDFTNYFEVVPTHKLETILWAEADRMRGTALTPASLANQQGVVKSEVRVNVLNQPYGGFPWLDMPQKANKNWNNAHNFYGDLKDLDAATLPDAQAFFKTYYSPANAVLAVVGDFEPAQAKAWVEKYYATIPSAPRPPKPDLTEPRQEQEQRFTQDDKLATKPALAFAYHMPERNTPEYYALILLDQILLQGKDSRLYQAMVQRRGLTDNVSGGINYLGNAFNYSGPMLWMGDLTYDQSMKADSVVGVLDQEIGRLAKGGVSQATLDLAVVKLRSSLYDQLSGSDNFGRADMLAAFALFDNDPSRINRLEAEFRKVTPELMQQTIRDYLRPTNRTIIVVNPLAKS</sequence>
<feature type="domain" description="Peptidase M16 N-terminal" evidence="8">
    <location>
        <begin position="69"/>
        <end position="187"/>
    </location>
</feature>
<dbReference type="GO" id="GO:0046872">
    <property type="term" value="F:metal ion binding"/>
    <property type="evidence" value="ECO:0007669"/>
    <property type="project" value="InterPro"/>
</dbReference>
<evidence type="ECO:0000256" key="1">
    <source>
        <dbReference type="ARBA" id="ARBA00007261"/>
    </source>
</evidence>
<dbReference type="InterPro" id="IPR050626">
    <property type="entry name" value="Peptidase_M16"/>
</dbReference>
<dbReference type="PROSITE" id="PS51257">
    <property type="entry name" value="PROKAR_LIPOPROTEIN"/>
    <property type="match status" value="1"/>
</dbReference>
<gene>
    <name evidence="10" type="ORF">GO988_02385</name>
</gene>
<dbReference type="RefSeq" id="WP_157561930.1">
    <property type="nucleotide sequence ID" value="NZ_WQKZ01000001.1"/>
</dbReference>
<keyword evidence="4" id="KW-0862">Zinc</keyword>
<evidence type="ECO:0000256" key="5">
    <source>
        <dbReference type="ARBA" id="ARBA00023049"/>
    </source>
</evidence>
<feature type="chain" id="PRO_5029724687" evidence="7">
    <location>
        <begin position="19"/>
        <end position="481"/>
    </location>
</feature>
<dbReference type="PANTHER" id="PTHR43690">
    <property type="entry name" value="NARDILYSIN"/>
    <property type="match status" value="1"/>
</dbReference>
<evidence type="ECO:0000259" key="9">
    <source>
        <dbReference type="Pfam" id="PF05193"/>
    </source>
</evidence>
<dbReference type="Proteomes" id="UP000441336">
    <property type="component" value="Unassembled WGS sequence"/>
</dbReference>
<keyword evidence="3" id="KW-0378">Hydrolase</keyword>
<reference evidence="10 11" key="1">
    <citation type="submission" date="2019-12" db="EMBL/GenBank/DDBJ databases">
        <title>Hymenobacter sp. HMF4947 Genome sequencing and assembly.</title>
        <authorList>
            <person name="Kang H."/>
            <person name="Cha I."/>
            <person name="Kim H."/>
            <person name="Joh K."/>
        </authorList>
    </citation>
    <scope>NUCLEOTIDE SEQUENCE [LARGE SCALE GENOMIC DNA]</scope>
    <source>
        <strain evidence="10 11">HMF4947</strain>
    </source>
</reference>
<keyword evidence="7" id="KW-0732">Signal</keyword>
<proteinExistence type="inferred from homology"/>
<feature type="signal peptide" evidence="7">
    <location>
        <begin position="1"/>
        <end position="18"/>
    </location>
</feature>
<dbReference type="InterPro" id="IPR011249">
    <property type="entry name" value="Metalloenz_LuxS/M16"/>
</dbReference>
<evidence type="ECO:0000313" key="11">
    <source>
        <dbReference type="Proteomes" id="UP000441336"/>
    </source>
</evidence>
<organism evidence="10 11">
    <name type="scientific">Hymenobacter ginkgonis</name>
    <dbReference type="NCBI Taxonomy" id="2682976"/>
    <lineage>
        <taxon>Bacteria</taxon>
        <taxon>Pseudomonadati</taxon>
        <taxon>Bacteroidota</taxon>
        <taxon>Cytophagia</taxon>
        <taxon>Cytophagales</taxon>
        <taxon>Hymenobacteraceae</taxon>
        <taxon>Hymenobacter</taxon>
    </lineage>
</organism>
<name>A0A7K1T9T2_9BACT</name>
<keyword evidence="2" id="KW-0645">Protease</keyword>
<evidence type="ECO:0000259" key="8">
    <source>
        <dbReference type="Pfam" id="PF00675"/>
    </source>
</evidence>
<protein>
    <submittedName>
        <fullName evidence="10">Insulinase family protein</fullName>
    </submittedName>
</protein>
<evidence type="ECO:0000256" key="7">
    <source>
        <dbReference type="SAM" id="SignalP"/>
    </source>
</evidence>
<keyword evidence="11" id="KW-1185">Reference proteome</keyword>
<dbReference type="InterPro" id="IPR011765">
    <property type="entry name" value="Pept_M16_N"/>
</dbReference>
<keyword evidence="5" id="KW-0482">Metalloprotease</keyword>
<feature type="compositionally biased region" description="Basic and acidic residues" evidence="6">
    <location>
        <begin position="274"/>
        <end position="292"/>
    </location>
</feature>
<dbReference type="GO" id="GO:0006508">
    <property type="term" value="P:proteolysis"/>
    <property type="evidence" value="ECO:0007669"/>
    <property type="project" value="UniProtKB-KW"/>
</dbReference>
<accession>A0A7K1T9T2</accession>
<dbReference type="SUPFAM" id="SSF63411">
    <property type="entry name" value="LuxS/MPP-like metallohydrolase"/>
    <property type="match status" value="2"/>
</dbReference>
<evidence type="ECO:0000256" key="3">
    <source>
        <dbReference type="ARBA" id="ARBA00022801"/>
    </source>
</evidence>
<dbReference type="Pfam" id="PF05193">
    <property type="entry name" value="Peptidase_M16_C"/>
    <property type="match status" value="1"/>
</dbReference>
<dbReference type="AlphaFoldDB" id="A0A7K1T9T2"/>
<dbReference type="Pfam" id="PF00675">
    <property type="entry name" value="Peptidase_M16"/>
    <property type="match status" value="1"/>
</dbReference>
<feature type="domain" description="Peptidase M16 C-terminal" evidence="9">
    <location>
        <begin position="226"/>
        <end position="405"/>
    </location>
</feature>
<evidence type="ECO:0000313" key="10">
    <source>
        <dbReference type="EMBL" id="MVN75168.1"/>
    </source>
</evidence>
<feature type="region of interest" description="Disordered" evidence="6">
    <location>
        <begin position="270"/>
        <end position="292"/>
    </location>
</feature>
<dbReference type="GO" id="GO:0008237">
    <property type="term" value="F:metallopeptidase activity"/>
    <property type="evidence" value="ECO:0007669"/>
    <property type="project" value="UniProtKB-KW"/>
</dbReference>
<dbReference type="EMBL" id="WQKZ01000001">
    <property type="protein sequence ID" value="MVN75168.1"/>
    <property type="molecule type" value="Genomic_DNA"/>
</dbReference>